<dbReference type="InterPro" id="IPR018934">
    <property type="entry name" value="RIO_dom"/>
</dbReference>
<evidence type="ECO:0000256" key="4">
    <source>
        <dbReference type="ARBA" id="ARBA00022741"/>
    </source>
</evidence>
<dbReference type="EC" id="2.7.11.1" evidence="1"/>
<keyword evidence="2" id="KW-0723">Serine/threonine-protein kinase</keyword>
<evidence type="ECO:0000256" key="5">
    <source>
        <dbReference type="ARBA" id="ARBA00022777"/>
    </source>
</evidence>
<dbReference type="AlphaFoldDB" id="A0A4R1GG86"/>
<dbReference type="SUPFAM" id="SSF56112">
    <property type="entry name" value="Protein kinase-like (PK-like)"/>
    <property type="match status" value="1"/>
</dbReference>
<gene>
    <name evidence="10" type="ORF">CLV83_2593</name>
</gene>
<name>A0A4R1GG86_9GAMM</name>
<protein>
    <recommendedName>
        <fullName evidence="1">non-specific serine/threonine protein kinase</fullName>
        <ecNumber evidence="1">2.7.11.1</ecNumber>
    </recommendedName>
</protein>
<comment type="catalytic activity">
    <reaction evidence="8">
        <text>L-seryl-[protein] + ATP = O-phospho-L-seryl-[protein] + ADP + H(+)</text>
        <dbReference type="Rhea" id="RHEA:17989"/>
        <dbReference type="Rhea" id="RHEA-COMP:9863"/>
        <dbReference type="Rhea" id="RHEA-COMP:11604"/>
        <dbReference type="ChEBI" id="CHEBI:15378"/>
        <dbReference type="ChEBI" id="CHEBI:29999"/>
        <dbReference type="ChEBI" id="CHEBI:30616"/>
        <dbReference type="ChEBI" id="CHEBI:83421"/>
        <dbReference type="ChEBI" id="CHEBI:456216"/>
        <dbReference type="EC" id="2.7.11.1"/>
    </reaction>
</comment>
<accession>A0A4R1GG86</accession>
<evidence type="ECO:0000256" key="8">
    <source>
        <dbReference type="ARBA" id="ARBA00048679"/>
    </source>
</evidence>
<evidence type="ECO:0000256" key="7">
    <source>
        <dbReference type="ARBA" id="ARBA00047899"/>
    </source>
</evidence>
<evidence type="ECO:0000256" key="2">
    <source>
        <dbReference type="ARBA" id="ARBA00022527"/>
    </source>
</evidence>
<evidence type="ECO:0000313" key="11">
    <source>
        <dbReference type="Proteomes" id="UP000294546"/>
    </source>
</evidence>
<keyword evidence="3" id="KW-0808">Transferase</keyword>
<keyword evidence="11" id="KW-1185">Reference proteome</keyword>
<dbReference type="GO" id="GO:0005524">
    <property type="term" value="F:ATP binding"/>
    <property type="evidence" value="ECO:0007669"/>
    <property type="project" value="UniProtKB-KW"/>
</dbReference>
<evidence type="ECO:0000259" key="9">
    <source>
        <dbReference type="Pfam" id="PF01163"/>
    </source>
</evidence>
<evidence type="ECO:0000313" key="10">
    <source>
        <dbReference type="EMBL" id="TCK05665.1"/>
    </source>
</evidence>
<keyword evidence="4" id="KW-0547">Nucleotide-binding</keyword>
<comment type="catalytic activity">
    <reaction evidence="7">
        <text>L-threonyl-[protein] + ATP = O-phospho-L-threonyl-[protein] + ADP + H(+)</text>
        <dbReference type="Rhea" id="RHEA:46608"/>
        <dbReference type="Rhea" id="RHEA-COMP:11060"/>
        <dbReference type="Rhea" id="RHEA-COMP:11605"/>
        <dbReference type="ChEBI" id="CHEBI:15378"/>
        <dbReference type="ChEBI" id="CHEBI:30013"/>
        <dbReference type="ChEBI" id="CHEBI:30616"/>
        <dbReference type="ChEBI" id="CHEBI:61977"/>
        <dbReference type="ChEBI" id="CHEBI:456216"/>
        <dbReference type="EC" id="2.7.11.1"/>
    </reaction>
</comment>
<dbReference type="Pfam" id="PF01163">
    <property type="entry name" value="RIO1"/>
    <property type="match status" value="1"/>
</dbReference>
<feature type="domain" description="RIO-type" evidence="9">
    <location>
        <begin position="73"/>
        <end position="176"/>
    </location>
</feature>
<comment type="caution">
    <text evidence="10">The sequence shown here is derived from an EMBL/GenBank/DDBJ whole genome shotgun (WGS) entry which is preliminary data.</text>
</comment>
<organism evidence="10 11">
    <name type="scientific">Marinobacterium mangrovicola</name>
    <dbReference type="NCBI Taxonomy" id="1476959"/>
    <lineage>
        <taxon>Bacteria</taxon>
        <taxon>Pseudomonadati</taxon>
        <taxon>Pseudomonadota</taxon>
        <taxon>Gammaproteobacteria</taxon>
        <taxon>Oceanospirillales</taxon>
        <taxon>Oceanospirillaceae</taxon>
        <taxon>Marinobacterium</taxon>
    </lineage>
</organism>
<dbReference type="Proteomes" id="UP000294546">
    <property type="component" value="Unassembled WGS sequence"/>
</dbReference>
<proteinExistence type="predicted"/>
<dbReference type="EMBL" id="SMFU01000009">
    <property type="protein sequence ID" value="TCK05665.1"/>
    <property type="molecule type" value="Genomic_DNA"/>
</dbReference>
<dbReference type="InterPro" id="IPR011009">
    <property type="entry name" value="Kinase-like_dom_sf"/>
</dbReference>
<dbReference type="GO" id="GO:0004674">
    <property type="term" value="F:protein serine/threonine kinase activity"/>
    <property type="evidence" value="ECO:0007669"/>
    <property type="project" value="UniProtKB-KW"/>
</dbReference>
<dbReference type="Gene3D" id="1.10.510.10">
    <property type="entry name" value="Transferase(Phosphotransferase) domain 1"/>
    <property type="match status" value="1"/>
</dbReference>
<keyword evidence="6" id="KW-0067">ATP-binding</keyword>
<reference evidence="10 11" key="1">
    <citation type="submission" date="2019-03" db="EMBL/GenBank/DDBJ databases">
        <title>Genomic Encyclopedia of Archaeal and Bacterial Type Strains, Phase II (KMG-II): from individual species to whole genera.</title>
        <authorList>
            <person name="Goeker M."/>
        </authorList>
    </citation>
    <scope>NUCLEOTIDE SEQUENCE [LARGE SCALE GENOMIC DNA]</scope>
    <source>
        <strain evidence="10 11">DSM 27697</strain>
    </source>
</reference>
<evidence type="ECO:0000256" key="6">
    <source>
        <dbReference type="ARBA" id="ARBA00022840"/>
    </source>
</evidence>
<keyword evidence="5" id="KW-0418">Kinase</keyword>
<evidence type="ECO:0000256" key="3">
    <source>
        <dbReference type="ARBA" id="ARBA00022679"/>
    </source>
</evidence>
<evidence type="ECO:0000256" key="1">
    <source>
        <dbReference type="ARBA" id="ARBA00012513"/>
    </source>
</evidence>
<dbReference type="OrthoDB" id="212517at2"/>
<sequence>MNETLSLSPFCLQQNNVLHALQQQFPDLRFHPEHLSVLRDTGHCANAVVMRYKDSQVDLVVKDFARCNWLLRKTFARFIIAHEAKALEQLSGITGVTPHCYKLGESMLAYPFIEGTPLNKIKQSGRRLPRQFFIDFETLVSRIHQQGLVHLDLRNLGNVLVGPDGKPYCIDFQSAIGFRSFPAGLQRFMKGADVTGVYKAWRILCEEPLPTEHATYLDEYNQVRKRWIFRGYPVARLKRRLKRLICSRS</sequence>